<organism evidence="1 2">
    <name type="scientific">Amblyomma americanum</name>
    <name type="common">Lone star tick</name>
    <dbReference type="NCBI Taxonomy" id="6943"/>
    <lineage>
        <taxon>Eukaryota</taxon>
        <taxon>Metazoa</taxon>
        <taxon>Ecdysozoa</taxon>
        <taxon>Arthropoda</taxon>
        <taxon>Chelicerata</taxon>
        <taxon>Arachnida</taxon>
        <taxon>Acari</taxon>
        <taxon>Parasitiformes</taxon>
        <taxon>Ixodida</taxon>
        <taxon>Ixodoidea</taxon>
        <taxon>Ixodidae</taxon>
        <taxon>Amblyomminae</taxon>
        <taxon>Amblyomma</taxon>
    </lineage>
</organism>
<name>A0AAQ4E2D3_AMBAM</name>
<gene>
    <name evidence="1" type="ORF">V5799_014662</name>
</gene>
<evidence type="ECO:0000313" key="1">
    <source>
        <dbReference type="EMBL" id="KAK8768873.1"/>
    </source>
</evidence>
<dbReference type="EMBL" id="JARKHS020023337">
    <property type="protein sequence ID" value="KAK8768873.1"/>
    <property type="molecule type" value="Genomic_DNA"/>
</dbReference>
<sequence length="73" mass="8472">MLQETGAFKDQIMDCAEKLIRTWGTLHPKTLEMYNVDVSKYVQSIRRCVRPFVPKDVRYALKTLVYAKDFASG</sequence>
<accession>A0AAQ4E2D3</accession>
<keyword evidence="2" id="KW-1185">Reference proteome</keyword>
<proteinExistence type="predicted"/>
<evidence type="ECO:0000313" key="2">
    <source>
        <dbReference type="Proteomes" id="UP001321473"/>
    </source>
</evidence>
<reference evidence="1 2" key="1">
    <citation type="journal article" date="2023" name="Arcadia Sci">
        <title>De novo assembly of a long-read Amblyomma americanum tick genome.</title>
        <authorList>
            <person name="Chou S."/>
            <person name="Poskanzer K.E."/>
            <person name="Rollins M."/>
            <person name="Thuy-Boun P.S."/>
        </authorList>
    </citation>
    <scope>NUCLEOTIDE SEQUENCE [LARGE SCALE GENOMIC DNA]</scope>
    <source>
        <strain evidence="1">F_SG_1</strain>
        <tissue evidence="1">Salivary glands</tissue>
    </source>
</reference>
<comment type="caution">
    <text evidence="1">The sequence shown here is derived from an EMBL/GenBank/DDBJ whole genome shotgun (WGS) entry which is preliminary data.</text>
</comment>
<protein>
    <submittedName>
        <fullName evidence="1">Uncharacterized protein</fullName>
    </submittedName>
</protein>
<dbReference type="Proteomes" id="UP001321473">
    <property type="component" value="Unassembled WGS sequence"/>
</dbReference>
<dbReference type="AlphaFoldDB" id="A0AAQ4E2D3"/>